<evidence type="ECO:0000313" key="3">
    <source>
        <dbReference type="Proteomes" id="UP001595793"/>
    </source>
</evidence>
<dbReference type="Pfam" id="PF00535">
    <property type="entry name" value="Glycos_transf_2"/>
    <property type="match status" value="1"/>
</dbReference>
<name>A0ABV8H957_9FLAO</name>
<dbReference type="EMBL" id="JBHSAS010000006">
    <property type="protein sequence ID" value="MFC4027482.1"/>
    <property type="molecule type" value="Genomic_DNA"/>
</dbReference>
<proteinExistence type="predicted"/>
<dbReference type="SUPFAM" id="SSF53448">
    <property type="entry name" value="Nucleotide-diphospho-sugar transferases"/>
    <property type="match status" value="1"/>
</dbReference>
<accession>A0ABV8H957</accession>
<feature type="domain" description="Glycosyltransferase 2-like" evidence="1">
    <location>
        <begin position="7"/>
        <end position="136"/>
    </location>
</feature>
<evidence type="ECO:0000313" key="2">
    <source>
        <dbReference type="EMBL" id="MFC4027482.1"/>
    </source>
</evidence>
<organism evidence="2 3">
    <name type="scientific">Zunongwangia endophytica</name>
    <dbReference type="NCBI Taxonomy" id="1808945"/>
    <lineage>
        <taxon>Bacteria</taxon>
        <taxon>Pseudomonadati</taxon>
        <taxon>Bacteroidota</taxon>
        <taxon>Flavobacteriia</taxon>
        <taxon>Flavobacteriales</taxon>
        <taxon>Flavobacteriaceae</taxon>
        <taxon>Zunongwangia</taxon>
    </lineage>
</organism>
<dbReference type="Gene3D" id="3.90.550.10">
    <property type="entry name" value="Spore Coat Polysaccharide Biosynthesis Protein SpsA, Chain A"/>
    <property type="match status" value="1"/>
</dbReference>
<comment type="caution">
    <text evidence="2">The sequence shown here is derived from an EMBL/GenBank/DDBJ whole genome shotgun (WGS) entry which is preliminary data.</text>
</comment>
<dbReference type="PANTHER" id="PTHR22916">
    <property type="entry name" value="GLYCOSYLTRANSFERASE"/>
    <property type="match status" value="1"/>
</dbReference>
<dbReference type="InterPro" id="IPR029044">
    <property type="entry name" value="Nucleotide-diphossugar_trans"/>
</dbReference>
<protein>
    <submittedName>
        <fullName evidence="2">Glycosyltransferase family 2 protein</fullName>
    </submittedName>
</protein>
<dbReference type="Proteomes" id="UP001595793">
    <property type="component" value="Unassembled WGS sequence"/>
</dbReference>
<sequence>MHPHLVSIIIPTYNRSNLIGETLDSIIAQSYKNWNCTIIDDGSDDYTTELLEFYIQKDNRFSFYKRTENYLPGGNGARNYGLNLAKGDYIIFFDSDDLMTEDHIEVKIKSLLKHKVDYVITRTRFLHGSKCDFDHYYTFEKYEITLYNYLFQKINWLTYDTLIKATLAKSILFNEKLYTGQEYNYYSKLTAKSTHCIFIDKVVTLRRKHEVSKQGGLKNDKKAEIESAILKTWFTYIDLEDKMSITIKRKVLFNILDWCYLSGKTLVPDKSIFLDRLNENFKNGALKYRLMICFKKYLGRGYFFRQKFKVQL</sequence>
<dbReference type="InterPro" id="IPR001173">
    <property type="entry name" value="Glyco_trans_2-like"/>
</dbReference>
<dbReference type="RefSeq" id="WP_290234058.1">
    <property type="nucleotide sequence ID" value="NZ_JAUFPZ010000002.1"/>
</dbReference>
<dbReference type="PANTHER" id="PTHR22916:SF3">
    <property type="entry name" value="UDP-GLCNAC:BETAGAL BETA-1,3-N-ACETYLGLUCOSAMINYLTRANSFERASE-LIKE PROTEIN 1"/>
    <property type="match status" value="1"/>
</dbReference>
<dbReference type="CDD" id="cd00761">
    <property type="entry name" value="Glyco_tranf_GTA_type"/>
    <property type="match status" value="1"/>
</dbReference>
<gene>
    <name evidence="2" type="ORF">ACFOS1_08705</name>
</gene>
<evidence type="ECO:0000259" key="1">
    <source>
        <dbReference type="Pfam" id="PF00535"/>
    </source>
</evidence>
<keyword evidence="3" id="KW-1185">Reference proteome</keyword>
<reference evidence="3" key="1">
    <citation type="journal article" date="2019" name="Int. J. Syst. Evol. Microbiol.">
        <title>The Global Catalogue of Microorganisms (GCM) 10K type strain sequencing project: providing services to taxonomists for standard genome sequencing and annotation.</title>
        <authorList>
            <consortium name="The Broad Institute Genomics Platform"/>
            <consortium name="The Broad Institute Genome Sequencing Center for Infectious Disease"/>
            <person name="Wu L."/>
            <person name="Ma J."/>
        </authorList>
    </citation>
    <scope>NUCLEOTIDE SEQUENCE [LARGE SCALE GENOMIC DNA]</scope>
    <source>
        <strain evidence="3">CECT 9128</strain>
    </source>
</reference>